<comment type="caution">
    <text evidence="2">The sequence shown here is derived from an EMBL/GenBank/DDBJ whole genome shotgun (WGS) entry which is preliminary data.</text>
</comment>
<feature type="domain" description="N-acetyltransferase" evidence="1">
    <location>
        <begin position="2"/>
        <end position="146"/>
    </location>
</feature>
<evidence type="ECO:0000259" key="1">
    <source>
        <dbReference type="PROSITE" id="PS51186"/>
    </source>
</evidence>
<protein>
    <submittedName>
        <fullName evidence="2">GNAT family N-acetyltransferase</fullName>
    </submittedName>
</protein>
<name>A0ABT6FLX9_9FLAO</name>
<proteinExistence type="predicted"/>
<organism evidence="2 3">
    <name type="scientific">Galbibacter pacificus</name>
    <dbReference type="NCBI Taxonomy" id="2996052"/>
    <lineage>
        <taxon>Bacteria</taxon>
        <taxon>Pseudomonadati</taxon>
        <taxon>Bacteroidota</taxon>
        <taxon>Flavobacteriia</taxon>
        <taxon>Flavobacteriales</taxon>
        <taxon>Flavobacteriaceae</taxon>
        <taxon>Galbibacter</taxon>
    </lineage>
</organism>
<dbReference type="EMBL" id="JAPMUA010000001">
    <property type="protein sequence ID" value="MDG3584268.1"/>
    <property type="molecule type" value="Genomic_DNA"/>
</dbReference>
<dbReference type="PANTHER" id="PTHR13355:SF22">
    <property type="entry name" value="SLL0786 PROTEIN"/>
    <property type="match status" value="1"/>
</dbReference>
<evidence type="ECO:0000313" key="3">
    <source>
        <dbReference type="Proteomes" id="UP001153642"/>
    </source>
</evidence>
<reference evidence="2" key="1">
    <citation type="submission" date="2022-11" db="EMBL/GenBank/DDBJ databases">
        <title>High-quality draft genome sequence of Galbibacter sp. strain CMA-7.</title>
        <authorList>
            <person name="Wei L."/>
            <person name="Dong C."/>
            <person name="Shao Z."/>
        </authorList>
    </citation>
    <scope>NUCLEOTIDE SEQUENCE</scope>
    <source>
        <strain evidence="2">CMA-7</strain>
    </source>
</reference>
<dbReference type="Proteomes" id="UP001153642">
    <property type="component" value="Unassembled WGS sequence"/>
</dbReference>
<dbReference type="InterPro" id="IPR016181">
    <property type="entry name" value="Acyl_CoA_acyltransferase"/>
</dbReference>
<accession>A0ABT6FLX9</accession>
<dbReference type="Gene3D" id="3.40.630.30">
    <property type="match status" value="1"/>
</dbReference>
<dbReference type="InterPro" id="IPR000182">
    <property type="entry name" value="GNAT_dom"/>
</dbReference>
<dbReference type="PANTHER" id="PTHR13355">
    <property type="entry name" value="GLUCOSAMINE 6-PHOSPHATE N-ACETYLTRANSFERASE"/>
    <property type="match status" value="1"/>
</dbReference>
<keyword evidence="3" id="KW-1185">Reference proteome</keyword>
<dbReference type="SUPFAM" id="SSF55729">
    <property type="entry name" value="Acyl-CoA N-acyltransferases (Nat)"/>
    <property type="match status" value="1"/>
</dbReference>
<sequence>MNEIKVITSAEAHKVRHPVLREGKPFETAIFPEDDLKDTFHVGCVLENEPIGTVTFMQKGKEEFKAVNPYQLRGMAVLQNYQKKGLGDLMVKKGEELVKKRNGDLIWLNAREVAVGFYKKMGYQVHDGVFMVAGIGPHYLMYKTLT</sequence>
<dbReference type="InterPro" id="IPR039143">
    <property type="entry name" value="GNPNAT1-like"/>
</dbReference>
<dbReference type="Pfam" id="PF00583">
    <property type="entry name" value="Acetyltransf_1"/>
    <property type="match status" value="1"/>
</dbReference>
<evidence type="ECO:0000313" key="2">
    <source>
        <dbReference type="EMBL" id="MDG3584268.1"/>
    </source>
</evidence>
<dbReference type="CDD" id="cd04301">
    <property type="entry name" value="NAT_SF"/>
    <property type="match status" value="1"/>
</dbReference>
<gene>
    <name evidence="2" type="ORF">OSR52_00200</name>
</gene>
<dbReference type="RefSeq" id="WP_277898043.1">
    <property type="nucleotide sequence ID" value="NZ_JAPMUA010000001.1"/>
</dbReference>
<dbReference type="PROSITE" id="PS51186">
    <property type="entry name" value="GNAT"/>
    <property type="match status" value="1"/>
</dbReference>